<dbReference type="PANTHER" id="PTHR12469">
    <property type="entry name" value="PROTEIN EMI5 HOMOLOG, MITOCHONDRIAL"/>
    <property type="match status" value="1"/>
</dbReference>
<dbReference type="SUPFAM" id="SSF109910">
    <property type="entry name" value="YgfY-like"/>
    <property type="match status" value="1"/>
</dbReference>
<evidence type="ECO:0000256" key="4">
    <source>
        <dbReference type="HAMAP-Rule" id="MF_03057"/>
    </source>
</evidence>
<dbReference type="InterPro" id="IPR028882">
    <property type="entry name" value="SDHAF2"/>
</dbReference>
<dbReference type="AlphaFoldDB" id="A0A9W6Z1M2"/>
<dbReference type="OrthoDB" id="284292at2759"/>
<comment type="subunit">
    <text evidence="4">Interacts with the flavoprotein subunit within the SDH catalytic dimer.</text>
</comment>
<dbReference type="EMBL" id="BSXU01002721">
    <property type="protein sequence ID" value="GMG39182.1"/>
    <property type="molecule type" value="Genomic_DNA"/>
</dbReference>
<dbReference type="GO" id="GO:0006099">
    <property type="term" value="P:tricarboxylic acid cycle"/>
    <property type="evidence" value="ECO:0007669"/>
    <property type="project" value="TreeGrafter"/>
</dbReference>
<dbReference type="InterPro" id="IPR036714">
    <property type="entry name" value="SDH_sf"/>
</dbReference>
<accession>A0A9W6Z1M2</accession>
<evidence type="ECO:0000256" key="2">
    <source>
        <dbReference type="ARBA" id="ARBA00023128"/>
    </source>
</evidence>
<dbReference type="HAMAP" id="MF_03057">
    <property type="entry name" value="SDHAF2"/>
    <property type="match status" value="1"/>
</dbReference>
<dbReference type="Pfam" id="PF03937">
    <property type="entry name" value="Sdh5"/>
    <property type="match status" value="1"/>
</dbReference>
<organism evidence="5 6">
    <name type="scientific">Ambrosiozyma monospora</name>
    <name type="common">Yeast</name>
    <name type="synonym">Endomycopsis monosporus</name>
    <dbReference type="NCBI Taxonomy" id="43982"/>
    <lineage>
        <taxon>Eukaryota</taxon>
        <taxon>Fungi</taxon>
        <taxon>Dikarya</taxon>
        <taxon>Ascomycota</taxon>
        <taxon>Saccharomycotina</taxon>
        <taxon>Pichiomycetes</taxon>
        <taxon>Pichiales</taxon>
        <taxon>Pichiaceae</taxon>
        <taxon>Ambrosiozyma</taxon>
    </lineage>
</organism>
<dbReference type="FunFam" id="1.10.150.250:FF:000002">
    <property type="entry name" value="Succinate dehydrogenase assembly factor 2, mitochondrial"/>
    <property type="match status" value="1"/>
</dbReference>
<keyword evidence="6" id="KW-1185">Reference proteome</keyword>
<dbReference type="GO" id="GO:0005759">
    <property type="term" value="C:mitochondrial matrix"/>
    <property type="evidence" value="ECO:0007669"/>
    <property type="project" value="UniProtKB-SubCell"/>
</dbReference>
<dbReference type="Proteomes" id="UP001165063">
    <property type="component" value="Unassembled WGS sequence"/>
</dbReference>
<comment type="similarity">
    <text evidence="4">Belongs to the SDHAF2 family.</text>
</comment>
<evidence type="ECO:0000313" key="5">
    <source>
        <dbReference type="EMBL" id="GMG39182.1"/>
    </source>
</evidence>
<gene>
    <name evidence="5" type="ORF">Amon01_000512800</name>
</gene>
<keyword evidence="2 4" id="KW-0496">Mitochondrion</keyword>
<protein>
    <recommendedName>
        <fullName evidence="4">Succinate dehydrogenase assembly factor 2, mitochondrial</fullName>
        <shortName evidence="4">SDH assembly factor 2</shortName>
        <shortName evidence="4">SDHAF2</shortName>
    </recommendedName>
</protein>
<comment type="caution">
    <text evidence="5">The sequence shown here is derived from an EMBL/GenBank/DDBJ whole genome shotgun (WGS) entry which is preliminary data.</text>
</comment>
<proteinExistence type="inferred from homology"/>
<evidence type="ECO:0000313" key="6">
    <source>
        <dbReference type="Proteomes" id="UP001165063"/>
    </source>
</evidence>
<dbReference type="GO" id="GO:0006121">
    <property type="term" value="P:mitochondrial electron transport, succinate to ubiquinone"/>
    <property type="evidence" value="ECO:0007669"/>
    <property type="project" value="UniProtKB-UniRule"/>
</dbReference>
<name>A0A9W6Z1M2_AMBMO</name>
<sequence>MLQLKNSRLLVKPIARAIFSPITTTRLFTTTHFQLGTDNGTHSTINGQQLPSKNLVEENGELKIKVAPIPRPNEPIENKRRRLLYQSRKRGILESDLLLSRFADKYLDKLTLEQLNEYDHLLDEPDWDIYYWATKNFDVTPLPDKWKDSSILKLLQQMSENSDKEILRMPELKSKE</sequence>
<dbReference type="GO" id="GO:0034553">
    <property type="term" value="P:mitochondrial respiratory chain complex II assembly"/>
    <property type="evidence" value="ECO:0007669"/>
    <property type="project" value="TreeGrafter"/>
</dbReference>
<comment type="function">
    <text evidence="4">Plays an essential role in the assembly of succinate dehydrogenase (SDH), an enzyme complex (also referred to as respiratory complex II) that is a component of both the tricarboxylic acid (TCA) cycle and the mitochondrial electron transport chain, and which couples the oxidation of succinate to fumarate with the reduction of ubiquinone (coenzyme Q) to ubiquinol. Required for flavinylation (covalent attachment of FAD) of the flavoprotein subunit of the SDH catalytic dimer.</text>
</comment>
<keyword evidence="3 4" id="KW-0143">Chaperone</keyword>
<dbReference type="Gene3D" id="1.10.150.250">
    <property type="entry name" value="Flavinator of succinate dehydrogenase"/>
    <property type="match status" value="1"/>
</dbReference>
<dbReference type="PANTHER" id="PTHR12469:SF2">
    <property type="entry name" value="SUCCINATE DEHYDROGENASE ASSEMBLY FACTOR 2, MITOCHONDRIAL"/>
    <property type="match status" value="1"/>
</dbReference>
<dbReference type="InterPro" id="IPR005631">
    <property type="entry name" value="SDH"/>
</dbReference>
<evidence type="ECO:0000256" key="1">
    <source>
        <dbReference type="ARBA" id="ARBA00004305"/>
    </source>
</evidence>
<reference evidence="5" key="1">
    <citation type="submission" date="2023-04" db="EMBL/GenBank/DDBJ databases">
        <title>Ambrosiozyma monospora NBRC 1965.</title>
        <authorList>
            <person name="Ichikawa N."/>
            <person name="Sato H."/>
            <person name="Tonouchi N."/>
        </authorList>
    </citation>
    <scope>NUCLEOTIDE SEQUENCE</scope>
    <source>
        <strain evidence="5">NBRC 1965</strain>
    </source>
</reference>
<comment type="subcellular location">
    <subcellularLocation>
        <location evidence="1 4">Mitochondrion matrix</location>
    </subcellularLocation>
</comment>
<evidence type="ECO:0000256" key="3">
    <source>
        <dbReference type="ARBA" id="ARBA00023186"/>
    </source>
</evidence>